<feature type="domain" description="DUF11" evidence="1">
    <location>
        <begin position="349"/>
        <end position="450"/>
    </location>
</feature>
<dbReference type="InterPro" id="IPR047589">
    <property type="entry name" value="DUF11_rpt"/>
</dbReference>
<dbReference type="NCBIfam" id="TIGR01451">
    <property type="entry name" value="B_ant_repeat"/>
    <property type="match status" value="3"/>
</dbReference>
<dbReference type="EMBL" id="JDRY01000048">
    <property type="protein sequence ID" value="KGM98640.1"/>
    <property type="molecule type" value="Genomic_DNA"/>
</dbReference>
<dbReference type="Gene3D" id="2.60.40.2810">
    <property type="match status" value="1"/>
</dbReference>
<evidence type="ECO:0000313" key="2">
    <source>
        <dbReference type="EMBL" id="KGM98640.1"/>
    </source>
</evidence>
<dbReference type="Pfam" id="PF01345">
    <property type="entry name" value="DUF11"/>
    <property type="match status" value="3"/>
</dbReference>
<dbReference type="RefSeq" id="WP_039259713.1">
    <property type="nucleotide sequence ID" value="NZ_JDRY01000048.1"/>
</dbReference>
<feature type="domain" description="DUF11" evidence="1">
    <location>
        <begin position="625"/>
        <end position="716"/>
    </location>
</feature>
<dbReference type="PANTHER" id="PTHR34819:SF3">
    <property type="entry name" value="CELL SURFACE PROTEIN"/>
    <property type="match status" value="1"/>
</dbReference>
<reference evidence="2 3" key="1">
    <citation type="submission" date="2014-01" db="EMBL/GenBank/DDBJ databases">
        <title>Plasmidome dynamics in the species complex Clostridium novyi sensu lato converts strains of independent lineages into distinctly different pathogens.</title>
        <authorList>
            <person name="Skarin H."/>
            <person name="Segerman B."/>
        </authorList>
    </citation>
    <scope>NUCLEOTIDE SEQUENCE [LARGE SCALE GENOMIC DNA]</scope>
    <source>
        <strain evidence="2 3">DC5</strain>
    </source>
</reference>
<protein>
    <recommendedName>
        <fullName evidence="1">DUF11 domain-containing protein</fullName>
    </recommendedName>
</protein>
<organism evidence="2 3">
    <name type="scientific">Clostridium botulinum C/D str. DC5</name>
    <dbReference type="NCBI Taxonomy" id="1443128"/>
    <lineage>
        <taxon>Bacteria</taxon>
        <taxon>Bacillati</taxon>
        <taxon>Bacillota</taxon>
        <taxon>Clostridia</taxon>
        <taxon>Eubacteriales</taxon>
        <taxon>Clostridiaceae</taxon>
        <taxon>Clostridium</taxon>
    </lineage>
</organism>
<sequence>MPNNLVFSQILNGGITFTGNTIGLSKTENSQNAGTANSIGAFITTNTSLQVSTYPSGTTLRYILNSSEATLELPQGSTVLFAILSWGGCCKVPGENRINPIVNGVILKPPPPYPNSEFIFPRNTYFTDETQDVVFYSCYAIVTQYVKNGSSGVYRVNELPATTEATDNSNNCGGWTLAVVYTNSSLPARNISIYSGLEQVTSSTPFSITPSFRETPQLSSPKGRLLLSAMHASATLGDNRVLFGHNSSNLISLSGPRNLPNHFFGSQINNDSGNLNTSGSFGDRNQNILTGMNITAGRQGWDITNVDISAGLINSQTSAILNFITSNNPYLLNLFAIQTDTKFPSLDDINKTVSPTFASVGDTVEYSISITNNNSITFQNVILTDSLSSELSYEANSLTINGNLSTDSPITGVNLGSISPSQTVIVNFKATVNAESSNQFNYINSANISYQIEVSPNFISGTSKSNICKLYTSSIIVEPDINITAIPSTVSVGDTVQYTISITNTTNNIIENCIFKDILPSELSYITNSLNINGIPSTSSPTASLSLGSINPWQTITIIFKAIVNSKPNDGSSQYTNSANLQYSFNTVDGLLSNTITSTNTIYSSDIDITPVVTKSAVSSNPIPDVAFIGDTIDYTITIFNPSSNKHIKNSTFKDSLPSSLSLQPNSLTVNGNPISGDIGSGINLGTIAPNDTTTIKFTVKVIGINYVNSAIVDYEFLSPNNTPVTNSVIATKTIYSNTGSNPSPTDVNPITFNYKKTTYKNFPIIGKVLALTLNDSILEYTLCTPSKNGYVKVNIDGTWTYTPEVNFVGVDSFSVLVTDVIGSSNTSTITITVKEFPKSLDDLNCCEEN</sequence>
<dbReference type="InterPro" id="IPR001434">
    <property type="entry name" value="OmcB-like_DUF11"/>
</dbReference>
<dbReference type="Pfam" id="PF17963">
    <property type="entry name" value="Big_9"/>
    <property type="match status" value="1"/>
</dbReference>
<dbReference type="PANTHER" id="PTHR34819">
    <property type="entry name" value="LARGE CYSTEINE-RICH PERIPLASMIC PROTEIN OMCB"/>
    <property type="match status" value="1"/>
</dbReference>
<gene>
    <name evidence="2" type="ORF">Z955_10770</name>
</gene>
<evidence type="ECO:0000259" key="1">
    <source>
        <dbReference type="Pfam" id="PF01345"/>
    </source>
</evidence>
<feature type="domain" description="DUF11" evidence="1">
    <location>
        <begin position="481"/>
        <end position="598"/>
    </location>
</feature>
<dbReference type="AlphaFoldDB" id="A0A0A0IGF6"/>
<evidence type="ECO:0000313" key="3">
    <source>
        <dbReference type="Proteomes" id="UP000030014"/>
    </source>
</evidence>
<proteinExistence type="predicted"/>
<comment type="caution">
    <text evidence="2">The sequence shown here is derived from an EMBL/GenBank/DDBJ whole genome shotgun (WGS) entry which is preliminary data.</text>
</comment>
<dbReference type="Proteomes" id="UP000030014">
    <property type="component" value="Unassembled WGS sequence"/>
</dbReference>
<dbReference type="Gene3D" id="2.60.40.740">
    <property type="match status" value="3"/>
</dbReference>
<name>A0A0A0IGF6_CLOBO</name>
<dbReference type="InterPro" id="IPR051172">
    <property type="entry name" value="Chlamydia_OmcB"/>
</dbReference>
<accession>A0A0A0IGF6</accession>